<dbReference type="AlphaFoldDB" id="A0A2U2PIS7"/>
<feature type="signal peptide" evidence="1">
    <location>
        <begin position="1"/>
        <end position="22"/>
    </location>
</feature>
<gene>
    <name evidence="2" type="ORF">DDR33_08015</name>
</gene>
<evidence type="ECO:0000256" key="1">
    <source>
        <dbReference type="SAM" id="SignalP"/>
    </source>
</evidence>
<evidence type="ECO:0000313" key="2">
    <source>
        <dbReference type="EMBL" id="PWG81307.1"/>
    </source>
</evidence>
<evidence type="ECO:0000313" key="3">
    <source>
        <dbReference type="Proteomes" id="UP000245647"/>
    </source>
</evidence>
<accession>A0A2U2PIS7</accession>
<sequence length="137" mass="15457">MKKTFLILAMLFALFSSNLAFAGSQSYTSPWRKPYYEGEEGIDQMHVNINSYCNELHISGSFNPTYTSNPNDTYFDLGSYNNSGSGYSPAIFFYLISSNTPNSNNFSYSISDYSYWGTIDVYMNISSGIGTVTVDWY</sequence>
<reference evidence="2 3" key="1">
    <citation type="submission" date="2018-04" db="EMBL/GenBank/DDBJ databases">
        <title>Pedobacter chongqingensis sp. nov., isolated from a rottenly hemp rope.</title>
        <authorList>
            <person name="Cai Y."/>
        </authorList>
    </citation>
    <scope>NUCLEOTIDE SEQUENCE [LARGE SCALE GENOMIC DNA]</scope>
    <source>
        <strain evidence="2 3">FJ4-8</strain>
    </source>
</reference>
<dbReference type="RefSeq" id="WP_109415249.1">
    <property type="nucleotide sequence ID" value="NZ_QEAS01000005.1"/>
</dbReference>
<dbReference type="Proteomes" id="UP000245647">
    <property type="component" value="Unassembled WGS sequence"/>
</dbReference>
<protein>
    <submittedName>
        <fullName evidence="2">Uncharacterized protein</fullName>
    </submittedName>
</protein>
<proteinExistence type="predicted"/>
<feature type="chain" id="PRO_5015614404" evidence="1">
    <location>
        <begin position="23"/>
        <end position="137"/>
    </location>
</feature>
<keyword evidence="1" id="KW-0732">Signal</keyword>
<keyword evidence="3" id="KW-1185">Reference proteome</keyword>
<comment type="caution">
    <text evidence="2">The sequence shown here is derived from an EMBL/GenBank/DDBJ whole genome shotgun (WGS) entry which is preliminary data.</text>
</comment>
<dbReference type="EMBL" id="QEAS01000005">
    <property type="protein sequence ID" value="PWG81307.1"/>
    <property type="molecule type" value="Genomic_DNA"/>
</dbReference>
<organism evidence="2 3">
    <name type="scientific">Pararcticibacter amylolyticus</name>
    <dbReference type="NCBI Taxonomy" id="2173175"/>
    <lineage>
        <taxon>Bacteria</taxon>
        <taxon>Pseudomonadati</taxon>
        <taxon>Bacteroidota</taxon>
        <taxon>Sphingobacteriia</taxon>
        <taxon>Sphingobacteriales</taxon>
        <taxon>Sphingobacteriaceae</taxon>
        <taxon>Pararcticibacter</taxon>
    </lineage>
</organism>
<name>A0A2U2PIS7_9SPHI</name>